<feature type="domain" description="C2H2-type" evidence="2">
    <location>
        <begin position="287"/>
        <end position="315"/>
    </location>
</feature>
<dbReference type="Pfam" id="PF00096">
    <property type="entry name" value="zf-C2H2"/>
    <property type="match status" value="1"/>
</dbReference>
<keyword evidence="1" id="KW-0863">Zinc-finger</keyword>
<reference evidence="3 4" key="1">
    <citation type="journal article" date="2016" name="Mol. Biol. Evol.">
        <title>Comparative Genomics of Early-Diverging Mushroom-Forming Fungi Provides Insights into the Origins of Lignocellulose Decay Capabilities.</title>
        <authorList>
            <person name="Nagy L.G."/>
            <person name="Riley R."/>
            <person name="Tritt A."/>
            <person name="Adam C."/>
            <person name="Daum C."/>
            <person name="Floudas D."/>
            <person name="Sun H."/>
            <person name="Yadav J.S."/>
            <person name="Pangilinan J."/>
            <person name="Larsson K.H."/>
            <person name="Matsuura K."/>
            <person name="Barry K."/>
            <person name="Labutti K."/>
            <person name="Kuo R."/>
            <person name="Ohm R.A."/>
            <person name="Bhattacharya S.S."/>
            <person name="Shirouzu T."/>
            <person name="Yoshinaga Y."/>
            <person name="Martin F.M."/>
            <person name="Grigoriev I.V."/>
            <person name="Hibbett D.S."/>
        </authorList>
    </citation>
    <scope>NUCLEOTIDE SEQUENCE [LARGE SCALE GENOMIC DNA]</scope>
    <source>
        <strain evidence="3 4">L-15889</strain>
    </source>
</reference>
<keyword evidence="1" id="KW-0862">Zinc</keyword>
<dbReference type="EMBL" id="KV429092">
    <property type="protein sequence ID" value="KZT66270.1"/>
    <property type="molecule type" value="Genomic_DNA"/>
</dbReference>
<dbReference type="InterPro" id="IPR013087">
    <property type="entry name" value="Znf_C2H2_type"/>
</dbReference>
<keyword evidence="4" id="KW-1185">Reference proteome</keyword>
<dbReference type="Gene3D" id="3.30.160.60">
    <property type="entry name" value="Classic Zinc Finger"/>
    <property type="match status" value="1"/>
</dbReference>
<name>A0A165MY57_9APHY</name>
<accession>A0A165MY57</accession>
<evidence type="ECO:0000259" key="2">
    <source>
        <dbReference type="PROSITE" id="PS50157"/>
    </source>
</evidence>
<evidence type="ECO:0000313" key="3">
    <source>
        <dbReference type="EMBL" id="KZT66270.1"/>
    </source>
</evidence>
<keyword evidence="1" id="KW-0479">Metal-binding</keyword>
<dbReference type="GO" id="GO:0008270">
    <property type="term" value="F:zinc ion binding"/>
    <property type="evidence" value="ECO:0007669"/>
    <property type="project" value="UniProtKB-KW"/>
</dbReference>
<organism evidence="3 4">
    <name type="scientific">Daedalea quercina L-15889</name>
    <dbReference type="NCBI Taxonomy" id="1314783"/>
    <lineage>
        <taxon>Eukaryota</taxon>
        <taxon>Fungi</taxon>
        <taxon>Dikarya</taxon>
        <taxon>Basidiomycota</taxon>
        <taxon>Agaricomycotina</taxon>
        <taxon>Agaricomycetes</taxon>
        <taxon>Polyporales</taxon>
        <taxon>Fomitopsis</taxon>
    </lineage>
</organism>
<evidence type="ECO:0000256" key="1">
    <source>
        <dbReference type="PROSITE-ProRule" id="PRU00042"/>
    </source>
</evidence>
<dbReference type="Proteomes" id="UP000076727">
    <property type="component" value="Unassembled WGS sequence"/>
</dbReference>
<sequence length="362" mass="39698">MATQESRELTAQDIMEGFGESIGSAPTADETSSCGISSTITTGWNNWEDYNWVLYPEVDAPGDSKRAVNTGPDHHCIRDLWSLVCRNDHDTATIVARNRPCLENAGHPMQASEYRDSDGIDTSSLSELELATLPLSEWSAKFDAFLGLGSGAFDTPESAGHLCYISTLLHDSTFVFPAPFSEDPSSNIVANAAMSAPQYGEPTSDEAFQSELSELLGCVHTSTMHHLNPPSMNCVDVLPTTPAVRGLADLEIGHPLVCPQGTKPHNWPAPVPDSCIDTEGAEEQQRMTCSFDCGATFTMDSNRERHERTSCPNLPQDRKESWTCEICGFTCSRRDSLRRHFRAVDHSSMLDGPVWKVYSTCL</sequence>
<protein>
    <recommendedName>
        <fullName evidence="2">C2H2-type domain-containing protein</fullName>
    </recommendedName>
</protein>
<dbReference type="PROSITE" id="PS00028">
    <property type="entry name" value="ZINC_FINGER_C2H2_1"/>
    <property type="match status" value="1"/>
</dbReference>
<dbReference type="AlphaFoldDB" id="A0A165MY57"/>
<dbReference type="OrthoDB" id="8922241at2759"/>
<dbReference type="PROSITE" id="PS50157">
    <property type="entry name" value="ZINC_FINGER_C2H2_2"/>
    <property type="match status" value="2"/>
</dbReference>
<evidence type="ECO:0000313" key="4">
    <source>
        <dbReference type="Proteomes" id="UP000076727"/>
    </source>
</evidence>
<dbReference type="SMART" id="SM00355">
    <property type="entry name" value="ZnF_C2H2"/>
    <property type="match status" value="1"/>
</dbReference>
<gene>
    <name evidence="3" type="ORF">DAEQUDRAFT_476463</name>
</gene>
<feature type="domain" description="C2H2-type" evidence="2">
    <location>
        <begin position="322"/>
        <end position="351"/>
    </location>
</feature>
<proteinExistence type="predicted"/>